<keyword evidence="4" id="KW-1185">Reference proteome</keyword>
<dbReference type="Proteomes" id="UP000000599">
    <property type="component" value="Chromosome B"/>
</dbReference>
<proteinExistence type="inferred from homology"/>
<dbReference type="Pfam" id="PF08593">
    <property type="entry name" value="Mug135_C"/>
    <property type="match status" value="1"/>
</dbReference>
<evidence type="ECO:0000256" key="1">
    <source>
        <dbReference type="ARBA" id="ARBA00005788"/>
    </source>
</evidence>
<evidence type="ECO:0000259" key="2">
    <source>
        <dbReference type="Pfam" id="PF08593"/>
    </source>
</evidence>
<dbReference type="InterPro" id="IPR013902">
    <property type="entry name" value="Mug135-like_C"/>
</dbReference>
<evidence type="ECO:0000313" key="3">
    <source>
        <dbReference type="EMBL" id="CAG85141.2"/>
    </source>
</evidence>
<dbReference type="KEGG" id="dha:DEHA2B04268g"/>
<gene>
    <name evidence="3" type="ordered locus">DEHA2B04268g</name>
</gene>
<comment type="similarity">
    <text evidence="1">Belongs to the UPF0612 family.</text>
</comment>
<dbReference type="GeneID" id="2913233"/>
<dbReference type="HOGENOM" id="CLU_1539998_0_0_1"/>
<accession>Q6BXC2</accession>
<dbReference type="InParanoid" id="Q6BXC2"/>
<protein>
    <submittedName>
        <fullName evidence="3">DEHA2B04268p</fullName>
    </submittedName>
</protein>
<feature type="domain" description="Mug135-like C-terminal" evidence="2">
    <location>
        <begin position="104"/>
        <end position="165"/>
    </location>
</feature>
<name>Q6BXC2_DEBHA</name>
<dbReference type="RefSeq" id="XP_457147.2">
    <property type="nucleotide sequence ID" value="XM_457147.1"/>
</dbReference>
<sequence>MTDQRVTRLSNYLAPDDEDMPSEAIPPDLGDERLNRLVSFLNYKFNAIDARFNGMDERFDAMDVRLNAMDEKFDLLERRVSSVTARFDNKFKGVGGEENTPHSYSPIMNGSNHYPHENGLDKIMSLHQIDYFNGSVANSYLEFYGLNTRGSIRNRKNRLIKFLGIDTENKMSIE</sequence>
<evidence type="ECO:0000313" key="4">
    <source>
        <dbReference type="Proteomes" id="UP000000599"/>
    </source>
</evidence>
<dbReference type="EMBL" id="CR382134">
    <property type="protein sequence ID" value="CAG85141.2"/>
    <property type="molecule type" value="Genomic_DNA"/>
</dbReference>
<dbReference type="AlphaFoldDB" id="Q6BXC2"/>
<dbReference type="VEuPathDB" id="FungiDB:DEHA2B04268g"/>
<dbReference type="Gene3D" id="1.20.1270.70">
    <property type="entry name" value="Designed single chain three-helix bundle"/>
    <property type="match status" value="1"/>
</dbReference>
<reference evidence="3 4" key="1">
    <citation type="journal article" date="2004" name="Nature">
        <title>Genome evolution in yeasts.</title>
        <authorList>
            <consortium name="Genolevures"/>
            <person name="Dujon B."/>
            <person name="Sherman D."/>
            <person name="Fischer G."/>
            <person name="Durrens P."/>
            <person name="Casaregola S."/>
            <person name="Lafontaine I."/>
            <person name="de Montigny J."/>
            <person name="Marck C."/>
            <person name="Neuveglise C."/>
            <person name="Talla E."/>
            <person name="Goffard N."/>
            <person name="Frangeul L."/>
            <person name="Aigle M."/>
            <person name="Anthouard V."/>
            <person name="Babour A."/>
            <person name="Barbe V."/>
            <person name="Barnay S."/>
            <person name="Blanchin S."/>
            <person name="Beckerich J.M."/>
            <person name="Beyne E."/>
            <person name="Bleykasten C."/>
            <person name="Boisrame A."/>
            <person name="Boyer J."/>
            <person name="Cattolico L."/>
            <person name="Confanioleri F."/>
            <person name="de Daruvar A."/>
            <person name="Despons L."/>
            <person name="Fabre E."/>
            <person name="Fairhead C."/>
            <person name="Ferry-Dumazet H."/>
            <person name="Groppi A."/>
            <person name="Hantraye F."/>
            <person name="Hennequin C."/>
            <person name="Jauniaux N."/>
            <person name="Joyet P."/>
            <person name="Kachouri R."/>
            <person name="Kerrest A."/>
            <person name="Koszul R."/>
            <person name="Lemaire M."/>
            <person name="Lesur I."/>
            <person name="Ma L."/>
            <person name="Muller H."/>
            <person name="Nicaud J.M."/>
            <person name="Nikolski M."/>
            <person name="Oztas S."/>
            <person name="Ozier-Kalogeropoulos O."/>
            <person name="Pellenz S."/>
            <person name="Potier S."/>
            <person name="Richard G.F."/>
            <person name="Straub M.L."/>
            <person name="Suleau A."/>
            <person name="Swennene D."/>
            <person name="Tekaia F."/>
            <person name="Wesolowski-Louvel M."/>
            <person name="Westhof E."/>
            <person name="Wirth B."/>
            <person name="Zeniou-Meyer M."/>
            <person name="Zivanovic I."/>
            <person name="Bolotin-Fukuhara M."/>
            <person name="Thierry A."/>
            <person name="Bouchier C."/>
            <person name="Caudron B."/>
            <person name="Scarpelli C."/>
            <person name="Gaillardin C."/>
            <person name="Weissenbach J."/>
            <person name="Wincker P."/>
            <person name="Souciet J.L."/>
        </authorList>
    </citation>
    <scope>NUCLEOTIDE SEQUENCE [LARGE SCALE GENOMIC DNA]</scope>
    <source>
        <strain evidence="4">ATCC 36239 / CBS 767 / BCRC 21394 / JCM 1990 / NBRC 0083 / IGC 2968</strain>
    </source>
</reference>
<dbReference type="OrthoDB" id="4833301at2759"/>
<organism evidence="3 4">
    <name type="scientific">Debaryomyces hansenii (strain ATCC 36239 / CBS 767 / BCRC 21394 / JCM 1990 / NBRC 0083 / IGC 2968)</name>
    <name type="common">Yeast</name>
    <name type="synonym">Torulaspora hansenii</name>
    <dbReference type="NCBI Taxonomy" id="284592"/>
    <lineage>
        <taxon>Eukaryota</taxon>
        <taxon>Fungi</taxon>
        <taxon>Dikarya</taxon>
        <taxon>Ascomycota</taxon>
        <taxon>Saccharomycotina</taxon>
        <taxon>Pichiomycetes</taxon>
        <taxon>Debaryomycetaceae</taxon>
        <taxon>Debaryomyces</taxon>
    </lineage>
</organism>